<feature type="region of interest" description="Disordered" evidence="1">
    <location>
        <begin position="214"/>
        <end position="265"/>
    </location>
</feature>
<feature type="compositionally biased region" description="Basic and acidic residues" evidence="1">
    <location>
        <begin position="230"/>
        <end position="244"/>
    </location>
</feature>
<dbReference type="EMBL" id="PQXO01000486">
    <property type="protein sequence ID" value="TGO84597.1"/>
    <property type="molecule type" value="Genomic_DNA"/>
</dbReference>
<dbReference type="Proteomes" id="UP000297280">
    <property type="component" value="Unassembled WGS sequence"/>
</dbReference>
<name>A0A4Z1KEW4_9HELO</name>
<gene>
    <name evidence="2" type="ORF">BPOR_0487g00090</name>
</gene>
<evidence type="ECO:0000256" key="1">
    <source>
        <dbReference type="SAM" id="MobiDB-lite"/>
    </source>
</evidence>
<sequence>MSTQQQLQATPPESFTSSPPTPPQTEEKTLTSILQILAEVRRHKDGRNLLAGNMENSTSADVVSKDAEYGSYQPDASFQHFDAQYPGVILELSYSQKKKDLSRLADAYILGSDAYICVRPHVGVDAIGEKELSIMQTVTDQLFRDEEGRLVLNTQASIQLQLQDFATGAFAEKLTDLTQSIHILAETFFSFFQRAETKARRMKLGEGLVRSSTPWVKKRRRDSTPPEQLDSDRESRFNKQEQKTAKKAMMDNISYKTSSSEAELE</sequence>
<feature type="region of interest" description="Disordered" evidence="1">
    <location>
        <begin position="1"/>
        <end position="26"/>
    </location>
</feature>
<evidence type="ECO:0000313" key="3">
    <source>
        <dbReference type="Proteomes" id="UP000297280"/>
    </source>
</evidence>
<feature type="compositionally biased region" description="Polar residues" evidence="1">
    <location>
        <begin position="254"/>
        <end position="265"/>
    </location>
</feature>
<organism evidence="2 3">
    <name type="scientific">Botrytis porri</name>
    <dbReference type="NCBI Taxonomy" id="87229"/>
    <lineage>
        <taxon>Eukaryota</taxon>
        <taxon>Fungi</taxon>
        <taxon>Dikarya</taxon>
        <taxon>Ascomycota</taxon>
        <taxon>Pezizomycotina</taxon>
        <taxon>Leotiomycetes</taxon>
        <taxon>Helotiales</taxon>
        <taxon>Sclerotiniaceae</taxon>
        <taxon>Botrytis</taxon>
    </lineage>
</organism>
<dbReference type="AlphaFoldDB" id="A0A4Z1KEW4"/>
<reference evidence="2 3" key="1">
    <citation type="submission" date="2017-12" db="EMBL/GenBank/DDBJ databases">
        <title>Comparative genomics of Botrytis spp.</title>
        <authorList>
            <person name="Valero-Jimenez C.A."/>
            <person name="Tapia P."/>
            <person name="Veloso J."/>
            <person name="Silva-Moreno E."/>
            <person name="Staats M."/>
            <person name="Valdes J.H."/>
            <person name="Van Kan J.A.L."/>
        </authorList>
    </citation>
    <scope>NUCLEOTIDE SEQUENCE [LARGE SCALE GENOMIC DNA]</scope>
    <source>
        <strain evidence="2 3">MUCL3349</strain>
    </source>
</reference>
<dbReference type="STRING" id="87229.A0A4Z1KEW4"/>
<protein>
    <submittedName>
        <fullName evidence="2">Uncharacterized protein</fullName>
    </submittedName>
</protein>
<proteinExistence type="predicted"/>
<comment type="caution">
    <text evidence="2">The sequence shown here is derived from an EMBL/GenBank/DDBJ whole genome shotgun (WGS) entry which is preliminary data.</text>
</comment>
<accession>A0A4Z1KEW4</accession>
<evidence type="ECO:0000313" key="2">
    <source>
        <dbReference type="EMBL" id="TGO84597.1"/>
    </source>
</evidence>
<keyword evidence="3" id="KW-1185">Reference proteome</keyword>